<dbReference type="InterPro" id="IPR015424">
    <property type="entry name" value="PyrdxlP-dep_Trfase"/>
</dbReference>
<dbReference type="PANTHER" id="PTHR43586">
    <property type="entry name" value="CYSTEINE DESULFURASE"/>
    <property type="match status" value="1"/>
</dbReference>
<dbReference type="PANTHER" id="PTHR43586:SF15">
    <property type="entry name" value="BLR3095 PROTEIN"/>
    <property type="match status" value="1"/>
</dbReference>
<keyword evidence="3" id="KW-0032">Aminotransferase</keyword>
<dbReference type="RefSeq" id="WP_154283000.1">
    <property type="nucleotide sequence ID" value="NZ_JBHUJQ010000001.1"/>
</dbReference>
<evidence type="ECO:0000313" key="3">
    <source>
        <dbReference type="EMBL" id="MRX78596.1"/>
    </source>
</evidence>
<keyword evidence="4" id="KW-1185">Reference proteome</keyword>
<dbReference type="AlphaFoldDB" id="A0A7K0G6I1"/>
<dbReference type="InterPro" id="IPR015422">
    <property type="entry name" value="PyrdxlP-dep_Trfase_small"/>
</dbReference>
<dbReference type="EMBL" id="WKKH01000060">
    <property type="protein sequence ID" value="MRX78596.1"/>
    <property type="molecule type" value="Genomic_DNA"/>
</dbReference>
<keyword evidence="1" id="KW-0663">Pyridoxal phosphate</keyword>
<dbReference type="Gene3D" id="3.90.1150.10">
    <property type="entry name" value="Aspartate Aminotransferase, domain 1"/>
    <property type="match status" value="1"/>
</dbReference>
<dbReference type="Gene3D" id="3.40.640.10">
    <property type="entry name" value="Type I PLP-dependent aspartate aminotransferase-like (Major domain)"/>
    <property type="match status" value="1"/>
</dbReference>
<evidence type="ECO:0000259" key="2">
    <source>
        <dbReference type="Pfam" id="PF00266"/>
    </source>
</evidence>
<evidence type="ECO:0000256" key="1">
    <source>
        <dbReference type="ARBA" id="ARBA00022898"/>
    </source>
</evidence>
<dbReference type="Pfam" id="PF00266">
    <property type="entry name" value="Aminotran_5"/>
    <property type="match status" value="1"/>
</dbReference>
<keyword evidence="3" id="KW-0808">Transferase</keyword>
<dbReference type="Proteomes" id="UP000487757">
    <property type="component" value="Unassembled WGS sequence"/>
</dbReference>
<name>A0A7K0G6I1_9SPHI</name>
<proteinExistence type="predicted"/>
<comment type="caution">
    <text evidence="3">The sequence shown here is derived from an EMBL/GenBank/DDBJ whole genome shotgun (WGS) entry which is preliminary data.</text>
</comment>
<dbReference type="OrthoDB" id="513408at2"/>
<accession>A0A7K0G6I1</accession>
<protein>
    <submittedName>
        <fullName evidence="3">Aminotransferase class V-fold PLP-dependent enzyme</fullName>
    </submittedName>
</protein>
<evidence type="ECO:0000313" key="4">
    <source>
        <dbReference type="Proteomes" id="UP000487757"/>
    </source>
</evidence>
<gene>
    <name evidence="3" type="ORF">GJU39_21175</name>
</gene>
<dbReference type="InterPro" id="IPR000192">
    <property type="entry name" value="Aminotrans_V_dom"/>
</dbReference>
<dbReference type="SUPFAM" id="SSF53383">
    <property type="entry name" value="PLP-dependent transferases"/>
    <property type="match status" value="1"/>
</dbReference>
<reference evidence="3 4" key="1">
    <citation type="submission" date="2019-11" db="EMBL/GenBank/DDBJ databases">
        <title>Pedobacter petrophilus genome.</title>
        <authorList>
            <person name="Feldbauer M.J."/>
            <person name="Newman J.D."/>
        </authorList>
    </citation>
    <scope>NUCLEOTIDE SEQUENCE [LARGE SCALE GENOMIC DNA]</scope>
    <source>
        <strain evidence="3 4">LMG 29686</strain>
    </source>
</reference>
<dbReference type="InterPro" id="IPR015421">
    <property type="entry name" value="PyrdxlP-dep_Trfase_major"/>
</dbReference>
<sequence length="360" mass="40793">MNLSASFPILSKYTYLNTANSGLLSTELAKWRSQHDQLFIDGGSAFRMEQSPIIETLRANVAGFFKADLPNVFLTQNFSFGFNTLLDGLPKTHRFLLLNNEYPSIDYQIMSRGFEHFKVDLDEHLEDNILAAIEKHQPTAFAFSVVQYISGYRLNPDFIKKLKQTYPDLLLIGDGTQFSGTTDFDFKNSGLDALVSSGYKWLLAGYGNAFVLLSDQLYNQLYQERKNTPLPNTPFLKGKKQLAFCFEPGHLDTLNFGSFNESLNFIKSIGISEIERKTEELCKLARTKLNDRGLLPDYLANQQYASTIMSMQLNQAMVDKLADARILCSPRGTGTRVSFHFYNTEDDLQKLLDVLDGKKI</sequence>
<dbReference type="GO" id="GO:0008483">
    <property type="term" value="F:transaminase activity"/>
    <property type="evidence" value="ECO:0007669"/>
    <property type="project" value="UniProtKB-KW"/>
</dbReference>
<organism evidence="3 4">
    <name type="scientific">Pedobacter petrophilus</name>
    <dbReference type="NCBI Taxonomy" id="1908241"/>
    <lineage>
        <taxon>Bacteria</taxon>
        <taxon>Pseudomonadati</taxon>
        <taxon>Bacteroidota</taxon>
        <taxon>Sphingobacteriia</taxon>
        <taxon>Sphingobacteriales</taxon>
        <taxon>Sphingobacteriaceae</taxon>
        <taxon>Pedobacter</taxon>
    </lineage>
</organism>
<feature type="domain" description="Aminotransferase class V" evidence="2">
    <location>
        <begin position="43"/>
        <end position="351"/>
    </location>
</feature>